<sequence length="316" mass="34322">MASHQQIPTDAPPSYDSIASQPSGSSRPSHHTGGSSLEVPSSSSSHSANGIPISSRRSMEDEHRPLPKGWVRSFDPETGHQFFVDTASEPPRSIWTHPYDDDEYLRTLSSEQRERIEQESLKGSQPTKADIMHDHTDEEDLSSPTGELPPRPEGKGKGKVSFGRKMKDKLTGTTYEERQRQRAAREEEERRLYAQHLKIRQAMAKALETGQPQLVGKDKNGEDMWLTPPPQTQPGQAQFHAGRQGYPGRQGYYSPYGYGGGGLYAPPGMYARPMGPYRRPYGGGFGGGMGLPIGLGMGAGLLGGGLLGGAMLGGGF</sequence>
<evidence type="ECO:0000313" key="2">
    <source>
        <dbReference type="EMBL" id="OQO01602.1"/>
    </source>
</evidence>
<reference evidence="3" key="1">
    <citation type="submission" date="2017-03" db="EMBL/GenBank/DDBJ databases">
        <title>Genomes of endolithic fungi from Antarctica.</title>
        <authorList>
            <person name="Coleine C."/>
            <person name="Masonjones S."/>
            <person name="Stajich J.E."/>
        </authorList>
    </citation>
    <scope>NUCLEOTIDE SEQUENCE [LARGE SCALE GENOMIC DNA]</scope>
    <source>
        <strain evidence="3">CCFEE 5527</strain>
    </source>
</reference>
<dbReference type="OrthoDB" id="2367685at2759"/>
<proteinExistence type="predicted"/>
<dbReference type="AlphaFoldDB" id="A0A1V8SRT7"/>
<feature type="compositionally biased region" description="Low complexity" evidence="1">
    <location>
        <begin position="35"/>
        <end position="55"/>
    </location>
</feature>
<organism evidence="2 3">
    <name type="scientific">Cryoendolithus antarcticus</name>
    <dbReference type="NCBI Taxonomy" id="1507870"/>
    <lineage>
        <taxon>Eukaryota</taxon>
        <taxon>Fungi</taxon>
        <taxon>Dikarya</taxon>
        <taxon>Ascomycota</taxon>
        <taxon>Pezizomycotina</taxon>
        <taxon>Dothideomycetes</taxon>
        <taxon>Dothideomycetidae</taxon>
        <taxon>Cladosporiales</taxon>
        <taxon>Cladosporiaceae</taxon>
        <taxon>Cryoendolithus</taxon>
    </lineage>
</organism>
<name>A0A1V8SRT7_9PEZI</name>
<evidence type="ECO:0000313" key="3">
    <source>
        <dbReference type="Proteomes" id="UP000192596"/>
    </source>
</evidence>
<feature type="region of interest" description="Disordered" evidence="1">
    <location>
        <begin position="1"/>
        <end position="187"/>
    </location>
</feature>
<gene>
    <name evidence="2" type="ORF">B0A48_12638</name>
</gene>
<dbReference type="Gene3D" id="2.20.70.10">
    <property type="match status" value="1"/>
</dbReference>
<evidence type="ECO:0000256" key="1">
    <source>
        <dbReference type="SAM" id="MobiDB-lite"/>
    </source>
</evidence>
<dbReference type="InterPro" id="IPR036020">
    <property type="entry name" value="WW_dom_sf"/>
</dbReference>
<dbReference type="EMBL" id="NAJO01000030">
    <property type="protein sequence ID" value="OQO01602.1"/>
    <property type="molecule type" value="Genomic_DNA"/>
</dbReference>
<keyword evidence="3" id="KW-1185">Reference proteome</keyword>
<dbReference type="InParanoid" id="A0A1V8SRT7"/>
<feature type="compositionally biased region" description="Basic and acidic residues" evidence="1">
    <location>
        <begin position="111"/>
        <end position="120"/>
    </location>
</feature>
<comment type="caution">
    <text evidence="2">The sequence shown here is derived from an EMBL/GenBank/DDBJ whole genome shotgun (WGS) entry which is preliminary data.</text>
</comment>
<evidence type="ECO:0008006" key="4">
    <source>
        <dbReference type="Google" id="ProtNLM"/>
    </source>
</evidence>
<dbReference type="SUPFAM" id="SSF51045">
    <property type="entry name" value="WW domain"/>
    <property type="match status" value="1"/>
</dbReference>
<accession>A0A1V8SRT7</accession>
<feature type="compositionally biased region" description="Polar residues" evidence="1">
    <location>
        <begin position="17"/>
        <end position="27"/>
    </location>
</feature>
<feature type="compositionally biased region" description="Basic and acidic residues" evidence="1">
    <location>
        <begin position="175"/>
        <end position="187"/>
    </location>
</feature>
<dbReference type="Proteomes" id="UP000192596">
    <property type="component" value="Unassembled WGS sequence"/>
</dbReference>
<protein>
    <recommendedName>
        <fullName evidence="4">WW domain-containing protein</fullName>
    </recommendedName>
</protein>
<dbReference type="STRING" id="1507870.A0A1V8SRT7"/>